<feature type="region of interest" description="Disordered" evidence="1">
    <location>
        <begin position="1"/>
        <end position="76"/>
    </location>
</feature>
<organism evidence="2 3">
    <name type="scientific">Trifolium medium</name>
    <dbReference type="NCBI Taxonomy" id="97028"/>
    <lineage>
        <taxon>Eukaryota</taxon>
        <taxon>Viridiplantae</taxon>
        <taxon>Streptophyta</taxon>
        <taxon>Embryophyta</taxon>
        <taxon>Tracheophyta</taxon>
        <taxon>Spermatophyta</taxon>
        <taxon>Magnoliopsida</taxon>
        <taxon>eudicotyledons</taxon>
        <taxon>Gunneridae</taxon>
        <taxon>Pentapetalae</taxon>
        <taxon>rosids</taxon>
        <taxon>fabids</taxon>
        <taxon>Fabales</taxon>
        <taxon>Fabaceae</taxon>
        <taxon>Papilionoideae</taxon>
        <taxon>50 kb inversion clade</taxon>
        <taxon>NPAAA clade</taxon>
        <taxon>Hologalegina</taxon>
        <taxon>IRL clade</taxon>
        <taxon>Trifolieae</taxon>
        <taxon>Trifolium</taxon>
    </lineage>
</organism>
<feature type="non-terminal residue" evidence="2">
    <location>
        <position position="1"/>
    </location>
</feature>
<dbReference type="Proteomes" id="UP000265520">
    <property type="component" value="Unassembled WGS sequence"/>
</dbReference>
<feature type="non-terminal residue" evidence="2">
    <location>
        <position position="98"/>
    </location>
</feature>
<dbReference type="AlphaFoldDB" id="A0A392SSZ4"/>
<accession>A0A392SSZ4</accession>
<evidence type="ECO:0000313" key="3">
    <source>
        <dbReference type="Proteomes" id="UP000265520"/>
    </source>
</evidence>
<dbReference type="EMBL" id="LXQA010433426">
    <property type="protein sequence ID" value="MCI51537.1"/>
    <property type="molecule type" value="Genomic_DNA"/>
</dbReference>
<evidence type="ECO:0000313" key="2">
    <source>
        <dbReference type="EMBL" id="MCI51537.1"/>
    </source>
</evidence>
<name>A0A392SSZ4_9FABA</name>
<reference evidence="2 3" key="1">
    <citation type="journal article" date="2018" name="Front. Plant Sci.">
        <title>Red Clover (Trifolium pratense) and Zigzag Clover (T. medium) - A Picture of Genomic Similarities and Differences.</title>
        <authorList>
            <person name="Dluhosova J."/>
            <person name="Istvanek J."/>
            <person name="Nedelnik J."/>
            <person name="Repkova J."/>
        </authorList>
    </citation>
    <scope>NUCLEOTIDE SEQUENCE [LARGE SCALE GENOMIC DNA]</scope>
    <source>
        <strain evidence="3">cv. 10/8</strain>
        <tissue evidence="2">Leaf</tissue>
    </source>
</reference>
<keyword evidence="3" id="KW-1185">Reference proteome</keyword>
<sequence length="98" mass="10407">QLVVDDPTSKGSKRKNQEEPTRISIQVPKKGENVTAEGDAADDLLGPAKKKRLTKSTTGRSLLHQGGNSQNLTAGGDTVAQELTEVVAEKFQVPPPVC</sequence>
<feature type="compositionally biased region" description="Polar residues" evidence="1">
    <location>
        <begin position="55"/>
        <end position="73"/>
    </location>
</feature>
<comment type="caution">
    <text evidence="2">The sequence shown here is derived from an EMBL/GenBank/DDBJ whole genome shotgun (WGS) entry which is preliminary data.</text>
</comment>
<evidence type="ECO:0000256" key="1">
    <source>
        <dbReference type="SAM" id="MobiDB-lite"/>
    </source>
</evidence>
<proteinExistence type="predicted"/>
<protein>
    <submittedName>
        <fullName evidence="2">Uncharacterized protein</fullName>
    </submittedName>
</protein>